<comment type="caution">
    <text evidence="2">Lacks conserved residue(s) required for the propagation of feature annotation.</text>
</comment>
<keyword evidence="1 2" id="KW-0597">Phosphoprotein</keyword>
<dbReference type="AlphaFoldDB" id="A0A841GQE5"/>
<gene>
    <name evidence="5" type="ORF">HNQ61_000875</name>
</gene>
<dbReference type="SUPFAM" id="SSF47226">
    <property type="entry name" value="Histidine-containing phosphotransfer domain, HPT domain"/>
    <property type="match status" value="1"/>
</dbReference>
<dbReference type="Pfam" id="PF00072">
    <property type="entry name" value="Response_reg"/>
    <property type="match status" value="3"/>
</dbReference>
<organism evidence="5 6">
    <name type="scientific">Longimicrobium terrae</name>
    <dbReference type="NCBI Taxonomy" id="1639882"/>
    <lineage>
        <taxon>Bacteria</taxon>
        <taxon>Pseudomonadati</taxon>
        <taxon>Gemmatimonadota</taxon>
        <taxon>Longimicrobiia</taxon>
        <taxon>Longimicrobiales</taxon>
        <taxon>Longimicrobiaceae</taxon>
        <taxon>Longimicrobium</taxon>
    </lineage>
</organism>
<dbReference type="Proteomes" id="UP000582837">
    <property type="component" value="Unassembled WGS sequence"/>
</dbReference>
<dbReference type="PROSITE" id="PS50887">
    <property type="entry name" value="GGDEF"/>
    <property type="match status" value="1"/>
</dbReference>
<evidence type="ECO:0000256" key="2">
    <source>
        <dbReference type="PROSITE-ProRule" id="PRU00169"/>
    </source>
</evidence>
<dbReference type="Gene3D" id="3.40.50.2300">
    <property type="match status" value="3"/>
</dbReference>
<proteinExistence type="predicted"/>
<dbReference type="InterPro" id="IPR050595">
    <property type="entry name" value="Bact_response_regulator"/>
</dbReference>
<dbReference type="FunFam" id="3.30.70.270:FF:000001">
    <property type="entry name" value="Diguanylate cyclase domain protein"/>
    <property type="match status" value="1"/>
</dbReference>
<dbReference type="Gene3D" id="3.30.70.270">
    <property type="match status" value="1"/>
</dbReference>
<dbReference type="Gene3D" id="1.20.120.160">
    <property type="entry name" value="HPT domain"/>
    <property type="match status" value="1"/>
</dbReference>
<dbReference type="InterPro" id="IPR000160">
    <property type="entry name" value="GGDEF_dom"/>
</dbReference>
<dbReference type="RefSeq" id="WP_170037967.1">
    <property type="nucleotide sequence ID" value="NZ_JABDTL010000002.1"/>
</dbReference>
<dbReference type="SMART" id="SM00267">
    <property type="entry name" value="GGDEF"/>
    <property type="match status" value="1"/>
</dbReference>
<dbReference type="PANTHER" id="PTHR44591:SF3">
    <property type="entry name" value="RESPONSE REGULATORY DOMAIN-CONTAINING PROTEIN"/>
    <property type="match status" value="1"/>
</dbReference>
<evidence type="ECO:0000313" key="6">
    <source>
        <dbReference type="Proteomes" id="UP000582837"/>
    </source>
</evidence>
<dbReference type="SUPFAM" id="SSF55073">
    <property type="entry name" value="Nucleotide cyclase"/>
    <property type="match status" value="1"/>
</dbReference>
<feature type="modified residue" description="4-aspartylphosphate" evidence="2">
    <location>
        <position position="727"/>
    </location>
</feature>
<dbReference type="PANTHER" id="PTHR44591">
    <property type="entry name" value="STRESS RESPONSE REGULATOR PROTEIN 1"/>
    <property type="match status" value="1"/>
</dbReference>
<evidence type="ECO:0000259" key="4">
    <source>
        <dbReference type="PROSITE" id="PS50887"/>
    </source>
</evidence>
<feature type="domain" description="Response regulatory" evidence="3">
    <location>
        <begin position="374"/>
        <end position="489"/>
    </location>
</feature>
<dbReference type="InterPro" id="IPR011006">
    <property type="entry name" value="CheY-like_superfamily"/>
</dbReference>
<dbReference type="InterPro" id="IPR008207">
    <property type="entry name" value="Sig_transdc_His_kin_Hpt_dom"/>
</dbReference>
<dbReference type="Pfam" id="PF01627">
    <property type="entry name" value="Hpt"/>
    <property type="match status" value="1"/>
</dbReference>
<dbReference type="SUPFAM" id="SSF52172">
    <property type="entry name" value="CheY-like"/>
    <property type="match status" value="3"/>
</dbReference>
<name>A0A841GQE5_9BACT</name>
<evidence type="ECO:0000313" key="5">
    <source>
        <dbReference type="EMBL" id="MBB6069260.1"/>
    </source>
</evidence>
<dbReference type="EMBL" id="JACHIA010000002">
    <property type="protein sequence ID" value="MBB6069260.1"/>
    <property type="molecule type" value="Genomic_DNA"/>
</dbReference>
<feature type="modified residue" description="4-aspartylphosphate" evidence="2">
    <location>
        <position position="422"/>
    </location>
</feature>
<dbReference type="PROSITE" id="PS50110">
    <property type="entry name" value="RESPONSE_REGULATORY"/>
    <property type="match status" value="3"/>
</dbReference>
<evidence type="ECO:0000259" key="3">
    <source>
        <dbReference type="PROSITE" id="PS50110"/>
    </source>
</evidence>
<dbReference type="InterPro" id="IPR029787">
    <property type="entry name" value="Nucleotide_cyclase"/>
</dbReference>
<dbReference type="CDD" id="cd01949">
    <property type="entry name" value="GGDEF"/>
    <property type="match status" value="1"/>
</dbReference>
<accession>A0A841GQE5</accession>
<dbReference type="NCBIfam" id="TIGR00254">
    <property type="entry name" value="GGDEF"/>
    <property type="match status" value="1"/>
</dbReference>
<dbReference type="GO" id="GO:0000160">
    <property type="term" value="P:phosphorelay signal transduction system"/>
    <property type="evidence" value="ECO:0007669"/>
    <property type="project" value="InterPro"/>
</dbReference>
<evidence type="ECO:0000256" key="1">
    <source>
        <dbReference type="ARBA" id="ARBA00022553"/>
    </source>
</evidence>
<feature type="domain" description="Response regulatory" evidence="3">
    <location>
        <begin position="254"/>
        <end position="366"/>
    </location>
</feature>
<dbReference type="InterPro" id="IPR001789">
    <property type="entry name" value="Sig_transdc_resp-reg_receiver"/>
</dbReference>
<feature type="domain" description="Response regulatory" evidence="3">
    <location>
        <begin position="674"/>
        <end position="794"/>
    </location>
</feature>
<feature type="domain" description="GGDEF" evidence="4">
    <location>
        <begin position="529"/>
        <end position="662"/>
    </location>
</feature>
<dbReference type="CDD" id="cd17574">
    <property type="entry name" value="REC_OmpR"/>
    <property type="match status" value="1"/>
</dbReference>
<dbReference type="SMART" id="SM00448">
    <property type="entry name" value="REC"/>
    <property type="match status" value="3"/>
</dbReference>
<keyword evidence="6" id="KW-1185">Reference proteome</keyword>
<comment type="caution">
    <text evidence="5">The sequence shown here is derived from an EMBL/GenBank/DDBJ whole genome shotgun (WGS) entry which is preliminary data.</text>
</comment>
<dbReference type="CDD" id="cd00156">
    <property type="entry name" value="REC"/>
    <property type="match status" value="1"/>
</dbReference>
<reference evidence="5 6" key="1">
    <citation type="submission" date="2020-08" db="EMBL/GenBank/DDBJ databases">
        <title>Genomic Encyclopedia of Type Strains, Phase IV (KMG-IV): sequencing the most valuable type-strain genomes for metagenomic binning, comparative biology and taxonomic classification.</title>
        <authorList>
            <person name="Goeker M."/>
        </authorList>
    </citation>
    <scope>NUCLEOTIDE SEQUENCE [LARGE SCALE GENOMIC DNA]</scope>
    <source>
        <strain evidence="5 6">DSM 29007</strain>
    </source>
</reference>
<protein>
    <submittedName>
        <fullName evidence="5">Diguanylate cyclase (GGDEF)-like protein</fullName>
    </submittedName>
</protein>
<dbReference type="InterPro" id="IPR043128">
    <property type="entry name" value="Rev_trsase/Diguanyl_cyclase"/>
</dbReference>
<dbReference type="GO" id="GO:0004672">
    <property type="term" value="F:protein kinase activity"/>
    <property type="evidence" value="ECO:0007669"/>
    <property type="project" value="UniProtKB-ARBA"/>
</dbReference>
<dbReference type="Pfam" id="PF00990">
    <property type="entry name" value="GGDEF"/>
    <property type="match status" value="1"/>
</dbReference>
<dbReference type="InterPro" id="IPR036641">
    <property type="entry name" value="HPT_dom_sf"/>
</dbReference>
<sequence length="796" mass="85894">MTYLLAAGLPPDVPGWLARRLSGASVQTAATSAETAEALAHDRPTLLAVDAALLDDLLVTTLTRGPEPPPLLVLLPPGAPPAPLAEALSRLRPARILYHPLDREALAREAAALLGVAAAPPTTSGSPRGSLGAAVAGVWQRFREPVLRRVDSLEEAAMGLLEGRLDAETRRAAEREAHKLAGSVGTFGFGEASRLSREAETLLAGPGVLGQADALRLADLAVSIRRELMAEPATPGGMEDPRAGASPEEARGPLLLIVDEDREMAERLAMEASGRGMRTLVAHGAAEAQACLPRRPDAAVLGLPPSDGTLNLLRALSEQEPSVPTIVLTGSDDFADRVEVARHGGRGFLRKPQPPARVVDAVEPLLRRARERETVLAVDDDPSILEGVRHVLSPEAEVRTLQDPLGFWEALESASPDLVLLDVDMPAVSGLELCRVLRNDPRWQSVPIVFLTSRTDADTVARVFAAGADDFVAKPFVGPELAARIRNRLERVRLQRSMAETDPLTGVANRRGSEEVLERLLRLAAAQDEPFALGVVDLDLFKAVNDQRGHAAGDEVLARVGRLLQKRFRSEDVVARWGGEEFVVGMYGMDRADGVQRLAEALEVLREERFHAGGESFSITMSGGVADFPSDGRDLPTLYRAADAAMYQAKSAGRDRIVPSGWRPEHGEGPRAVDVLVVEDDPAIARLLQHALETRGYRHEWVASGERAAAMLTGDNPELRARAVLLDVDLPGLDGHGVLRRLAEARLLDRTRVIMLTVRTHEAEVVRALELGAWDHVSKPFSVPVLLQRIRRALRA</sequence>